<dbReference type="EMBL" id="DVHN01000155">
    <property type="protein sequence ID" value="HIR89596.1"/>
    <property type="molecule type" value="Genomic_DNA"/>
</dbReference>
<dbReference type="Pfam" id="PF00437">
    <property type="entry name" value="T2SSE"/>
    <property type="match status" value="1"/>
</dbReference>
<dbReference type="InterPro" id="IPR050921">
    <property type="entry name" value="T4SS_GSP_E_ATPase"/>
</dbReference>
<dbReference type="InterPro" id="IPR001482">
    <property type="entry name" value="T2SS/T4SS_dom"/>
</dbReference>
<dbReference type="Proteomes" id="UP000824201">
    <property type="component" value="Unassembled WGS sequence"/>
</dbReference>
<sequence length="428" mass="48820">MRRAGQLNKYEQTDELKEYLYQKIMERMDMTVSVSDRELMELIDEVIVKESKKRYITLPMKYRYRQELFDSFRRLDVLSEAIDDSDVTEIMVNGANQIFIEKNGRIQKFDKVFSSEEKLEDVIQQIASRVNRRVNEVTPMADARLEDGSRVNIVLPPIALDGPIVTIRRFSKEPIRMEQLIAWNSISREAADDLADLVRSGYNIFVCGGTGSGKTTFLGALAEFIPPDERVITIEDSAELKLVNVKNLVRLETRPANLEGKHEITIRQLIRNALRMRPDRIIVGEVRSEEALDMIQAMCTGHQGSMSTGHANSSQDMLSRLETMVLMGMDLPLAAIRGQIASALDIIVYLGRLRDKSRHVIEIDEIEGIKDGKIRLNKLYSWQEEGERDGKIIGKLVRTQTVLHREKLWAAGYRLSELCDGSISMDTL</sequence>
<reference evidence="3" key="1">
    <citation type="submission" date="2020-10" db="EMBL/GenBank/DDBJ databases">
        <authorList>
            <person name="Gilroy R."/>
        </authorList>
    </citation>
    <scope>NUCLEOTIDE SEQUENCE</scope>
    <source>
        <strain evidence="3">ChiW13-3771</strain>
    </source>
</reference>
<dbReference type="SMART" id="SM00382">
    <property type="entry name" value="AAA"/>
    <property type="match status" value="1"/>
</dbReference>
<organism evidence="3 4">
    <name type="scientific">Candidatus Fimimorpha faecalis</name>
    <dbReference type="NCBI Taxonomy" id="2840824"/>
    <lineage>
        <taxon>Bacteria</taxon>
        <taxon>Bacillati</taxon>
        <taxon>Bacillota</taxon>
        <taxon>Clostridia</taxon>
        <taxon>Eubacteriales</taxon>
        <taxon>Candidatus Fimimorpha</taxon>
    </lineage>
</organism>
<proteinExistence type="inferred from homology"/>
<dbReference type="AlphaFoldDB" id="A0A9D1JEK2"/>
<dbReference type="CDD" id="cd01130">
    <property type="entry name" value="VirB11-like_ATPase"/>
    <property type="match status" value="1"/>
</dbReference>
<evidence type="ECO:0000259" key="2">
    <source>
        <dbReference type="SMART" id="SM00382"/>
    </source>
</evidence>
<dbReference type="SUPFAM" id="SSF52540">
    <property type="entry name" value="P-loop containing nucleoside triphosphate hydrolases"/>
    <property type="match status" value="1"/>
</dbReference>
<comment type="similarity">
    <text evidence="1">Belongs to the GSP E family.</text>
</comment>
<dbReference type="InterPro" id="IPR027417">
    <property type="entry name" value="P-loop_NTPase"/>
</dbReference>
<reference evidence="3" key="2">
    <citation type="journal article" date="2021" name="PeerJ">
        <title>Extensive microbial diversity within the chicken gut microbiome revealed by metagenomics and culture.</title>
        <authorList>
            <person name="Gilroy R."/>
            <person name="Ravi A."/>
            <person name="Getino M."/>
            <person name="Pursley I."/>
            <person name="Horton D.L."/>
            <person name="Alikhan N.F."/>
            <person name="Baker D."/>
            <person name="Gharbi K."/>
            <person name="Hall N."/>
            <person name="Watson M."/>
            <person name="Adriaenssens E.M."/>
            <person name="Foster-Nyarko E."/>
            <person name="Jarju S."/>
            <person name="Secka A."/>
            <person name="Antonio M."/>
            <person name="Oren A."/>
            <person name="Chaudhuri R.R."/>
            <person name="La Ragione R."/>
            <person name="Hildebrand F."/>
            <person name="Pallen M.J."/>
        </authorList>
    </citation>
    <scope>NUCLEOTIDE SEQUENCE</scope>
    <source>
        <strain evidence="3">ChiW13-3771</strain>
    </source>
</reference>
<protein>
    <submittedName>
        <fullName evidence="3">CpaF family protein</fullName>
    </submittedName>
</protein>
<evidence type="ECO:0000256" key="1">
    <source>
        <dbReference type="ARBA" id="ARBA00006611"/>
    </source>
</evidence>
<comment type="caution">
    <text evidence="3">The sequence shown here is derived from an EMBL/GenBank/DDBJ whole genome shotgun (WGS) entry which is preliminary data.</text>
</comment>
<gene>
    <name evidence="3" type="ORF">IAC96_11675</name>
</gene>
<dbReference type="Gene3D" id="3.30.450.380">
    <property type="match status" value="1"/>
</dbReference>
<evidence type="ECO:0000313" key="4">
    <source>
        <dbReference type="Proteomes" id="UP000824201"/>
    </source>
</evidence>
<evidence type="ECO:0000313" key="3">
    <source>
        <dbReference type="EMBL" id="HIR89596.1"/>
    </source>
</evidence>
<dbReference type="GO" id="GO:0016887">
    <property type="term" value="F:ATP hydrolysis activity"/>
    <property type="evidence" value="ECO:0007669"/>
    <property type="project" value="InterPro"/>
</dbReference>
<dbReference type="PANTHER" id="PTHR30486:SF15">
    <property type="entry name" value="TYPE II_IV SECRETION SYSTEM ATPASE"/>
    <property type="match status" value="1"/>
</dbReference>
<accession>A0A9D1JEK2</accession>
<feature type="domain" description="AAA+ ATPase" evidence="2">
    <location>
        <begin position="200"/>
        <end position="333"/>
    </location>
</feature>
<dbReference type="InterPro" id="IPR003593">
    <property type="entry name" value="AAA+_ATPase"/>
</dbReference>
<name>A0A9D1JEK2_9FIRM</name>
<dbReference type="PANTHER" id="PTHR30486">
    <property type="entry name" value="TWITCHING MOTILITY PROTEIN PILT"/>
    <property type="match status" value="1"/>
</dbReference>
<dbReference type="Gene3D" id="3.40.50.300">
    <property type="entry name" value="P-loop containing nucleotide triphosphate hydrolases"/>
    <property type="match status" value="1"/>
</dbReference>